<evidence type="ECO:0000313" key="1">
    <source>
        <dbReference type="EMBL" id="ERM99459.1"/>
    </source>
</evidence>
<accession>W1NXP7</accession>
<keyword evidence="2" id="KW-1185">Reference proteome</keyword>
<dbReference type="STRING" id="13333.W1NXP7"/>
<dbReference type="EMBL" id="KI395019">
    <property type="protein sequence ID" value="ERM99459.1"/>
    <property type="molecule type" value="Genomic_DNA"/>
</dbReference>
<organism evidence="1 2">
    <name type="scientific">Amborella trichopoda</name>
    <dbReference type="NCBI Taxonomy" id="13333"/>
    <lineage>
        <taxon>Eukaryota</taxon>
        <taxon>Viridiplantae</taxon>
        <taxon>Streptophyta</taxon>
        <taxon>Embryophyta</taxon>
        <taxon>Tracheophyta</taxon>
        <taxon>Spermatophyta</taxon>
        <taxon>Magnoliopsida</taxon>
        <taxon>Amborellales</taxon>
        <taxon>Amborellaceae</taxon>
        <taxon>Amborella</taxon>
    </lineage>
</organism>
<proteinExistence type="predicted"/>
<dbReference type="Proteomes" id="UP000017836">
    <property type="component" value="Unassembled WGS sequence"/>
</dbReference>
<protein>
    <submittedName>
        <fullName evidence="1">Uncharacterized protein</fullName>
    </submittedName>
</protein>
<dbReference type="AlphaFoldDB" id="W1NXP7"/>
<reference evidence="2" key="1">
    <citation type="journal article" date="2013" name="Science">
        <title>The Amborella genome and the evolution of flowering plants.</title>
        <authorList>
            <consortium name="Amborella Genome Project"/>
        </authorList>
    </citation>
    <scope>NUCLEOTIDE SEQUENCE [LARGE SCALE GENOMIC DNA]</scope>
</reference>
<dbReference type="Gene3D" id="1.20.1280.170">
    <property type="entry name" value="Exocyst complex component Exo70"/>
    <property type="match status" value="1"/>
</dbReference>
<dbReference type="GO" id="GO:0006887">
    <property type="term" value="P:exocytosis"/>
    <property type="evidence" value="ECO:0000318"/>
    <property type="project" value="GO_Central"/>
</dbReference>
<name>W1NXP7_AMBTC</name>
<sequence>MVSNGYSRKCIQVFRSVHKSIVVAGYEQVGIERMSNEDVQQLEWQDVVGLINQWVQATLTSIRVLFVSKRLLSENTFEALELLLWISFLNSDSIPLTTSPSLIKIYEAWTLTKFDGPFLKHQRYVGEELRQCIIMEVERILKILSQDHCPLLMVAAKRKRSSATPLTTSMKQGRQF</sequence>
<dbReference type="GO" id="GO:0000145">
    <property type="term" value="C:exocyst"/>
    <property type="evidence" value="ECO:0000318"/>
    <property type="project" value="GO_Central"/>
</dbReference>
<evidence type="ECO:0000313" key="2">
    <source>
        <dbReference type="Proteomes" id="UP000017836"/>
    </source>
</evidence>
<dbReference type="eggNOG" id="KOG2344">
    <property type="taxonomic scope" value="Eukaryota"/>
</dbReference>
<dbReference type="InterPro" id="IPR016159">
    <property type="entry name" value="Cullin_repeat-like_dom_sf"/>
</dbReference>
<dbReference type="Gramene" id="ERM99459">
    <property type="protein sequence ID" value="ERM99459"/>
    <property type="gene ID" value="AMTR_s00131p00110750"/>
</dbReference>
<dbReference type="HOGENOM" id="CLU_1527252_0_0_1"/>
<dbReference type="PANTHER" id="PTHR12542:SF7">
    <property type="entry name" value="EXOCYST SUBUNIT EXO70 FAMILY PROTEIN"/>
    <property type="match status" value="1"/>
</dbReference>
<gene>
    <name evidence="1" type="ORF">AMTR_s00131p00110750</name>
</gene>
<dbReference type="PANTHER" id="PTHR12542">
    <property type="entry name" value="EXOCYST COMPLEX PROTEIN EXO70"/>
    <property type="match status" value="1"/>
</dbReference>
<dbReference type="InterPro" id="IPR004140">
    <property type="entry name" value="Exo70"/>
</dbReference>
<dbReference type="SUPFAM" id="SSF74788">
    <property type="entry name" value="Cullin repeat-like"/>
    <property type="match status" value="1"/>
</dbReference>